<protein>
    <submittedName>
        <fullName evidence="1 3">Uncharacterized protein</fullName>
    </submittedName>
</protein>
<reference evidence="1 2" key="2">
    <citation type="submission" date="2018-11" db="EMBL/GenBank/DDBJ databases">
        <authorList>
            <consortium name="Pathogen Informatics"/>
        </authorList>
    </citation>
    <scope>NUCLEOTIDE SEQUENCE [LARGE SCALE GENOMIC DNA]</scope>
    <source>
        <strain evidence="1 2">NST_G2</strain>
    </source>
</reference>
<name>A0A183TB79_SCHSO</name>
<gene>
    <name evidence="1" type="ORF">SSLN_LOCUS13727</name>
</gene>
<evidence type="ECO:0000313" key="2">
    <source>
        <dbReference type="Proteomes" id="UP000275846"/>
    </source>
</evidence>
<proteinExistence type="predicted"/>
<dbReference type="WBParaSite" id="SSLN_0001424201-mRNA-1">
    <property type="protein sequence ID" value="SSLN_0001424201-mRNA-1"/>
    <property type="gene ID" value="SSLN_0001424201"/>
</dbReference>
<evidence type="ECO:0000313" key="3">
    <source>
        <dbReference type="WBParaSite" id="SSLN_0001424201-mRNA-1"/>
    </source>
</evidence>
<reference evidence="3" key="1">
    <citation type="submission" date="2016-06" db="UniProtKB">
        <authorList>
            <consortium name="WormBaseParasite"/>
        </authorList>
    </citation>
    <scope>IDENTIFICATION</scope>
</reference>
<sequence length="174" mass="19524">MVSAQIPPIVMIICAHDPQLNTLLLEACNGCPSAVLRKTALIHLIHRLHPECRINLSLRLRRKEFVGKPEDVRVGHTDEEVGRNQKMPIPSDGKHAFGRPPPPVFSSASLSVDKFISGIEEAFNVEHVFLQCMELCFFTQFVGLANVYVVNRSVIGLAVETFPHILRSNVWFML</sequence>
<dbReference type="Proteomes" id="UP000275846">
    <property type="component" value="Unassembled WGS sequence"/>
</dbReference>
<evidence type="ECO:0000313" key="1">
    <source>
        <dbReference type="EMBL" id="VDM00113.1"/>
    </source>
</evidence>
<dbReference type="EMBL" id="UYSU01038319">
    <property type="protein sequence ID" value="VDM00113.1"/>
    <property type="molecule type" value="Genomic_DNA"/>
</dbReference>
<accession>A0A183TB79</accession>
<dbReference type="AlphaFoldDB" id="A0A183TB79"/>
<keyword evidence="2" id="KW-1185">Reference proteome</keyword>
<organism evidence="3">
    <name type="scientific">Schistocephalus solidus</name>
    <name type="common">Tapeworm</name>
    <dbReference type="NCBI Taxonomy" id="70667"/>
    <lineage>
        <taxon>Eukaryota</taxon>
        <taxon>Metazoa</taxon>
        <taxon>Spiralia</taxon>
        <taxon>Lophotrochozoa</taxon>
        <taxon>Platyhelminthes</taxon>
        <taxon>Cestoda</taxon>
        <taxon>Eucestoda</taxon>
        <taxon>Diphyllobothriidea</taxon>
        <taxon>Diphyllobothriidae</taxon>
        <taxon>Schistocephalus</taxon>
    </lineage>
</organism>